<dbReference type="SUPFAM" id="SSF56209">
    <property type="entry name" value="Nitrile hydratase alpha chain"/>
    <property type="match status" value="1"/>
</dbReference>
<accession>A0A540VN40</accession>
<dbReference type="InterPro" id="IPR036648">
    <property type="entry name" value="CN_Hdrase_a/SCN_Hdrase_g_sf"/>
</dbReference>
<reference evidence="2 3" key="1">
    <citation type="submission" date="2019-06" db="EMBL/GenBank/DDBJ databases">
        <title>Metagenome assembled Genome of Spiribacter salinus SL48-SHIP from the microbial mat of Salt Lake 48 (Novosibirsk region, Russia).</title>
        <authorList>
            <person name="Shipova A."/>
            <person name="Rozanov A.S."/>
            <person name="Bryanskaya A.V."/>
            <person name="Peltek S.E."/>
        </authorList>
    </citation>
    <scope>NUCLEOTIDE SEQUENCE [LARGE SCALE GENOMIC DNA]</scope>
    <source>
        <strain evidence="2">SL48-SHIP-2</strain>
    </source>
</reference>
<protein>
    <submittedName>
        <fullName evidence="2">Uncharacterized protein</fullName>
    </submittedName>
</protein>
<organism evidence="2 3">
    <name type="scientific">Spiribacter salinus</name>
    <dbReference type="NCBI Taxonomy" id="1335746"/>
    <lineage>
        <taxon>Bacteria</taxon>
        <taxon>Pseudomonadati</taxon>
        <taxon>Pseudomonadota</taxon>
        <taxon>Gammaproteobacteria</taxon>
        <taxon>Chromatiales</taxon>
        <taxon>Ectothiorhodospiraceae</taxon>
        <taxon>Spiribacter</taxon>
    </lineage>
</organism>
<feature type="region of interest" description="Disordered" evidence="1">
    <location>
        <begin position="1"/>
        <end position="21"/>
    </location>
</feature>
<sequence>MSRFSGRDAQPKPSAPPSDFALVRRSTHLQDIARVERHLPEILGRALARAWIDTDFSETLRADPKGLLAHYNVFLPTTVSLEIETTETQRQRIVVYENRQNEDRRRVMYLQLVMLAGK</sequence>
<comment type="caution">
    <text evidence="2">The sequence shown here is derived from an EMBL/GenBank/DDBJ whole genome shotgun (WGS) entry which is preliminary data.</text>
</comment>
<evidence type="ECO:0000313" key="2">
    <source>
        <dbReference type="EMBL" id="TQE98180.1"/>
    </source>
</evidence>
<dbReference type="Proteomes" id="UP000315400">
    <property type="component" value="Unassembled WGS sequence"/>
</dbReference>
<evidence type="ECO:0000313" key="3">
    <source>
        <dbReference type="Proteomes" id="UP000315400"/>
    </source>
</evidence>
<proteinExistence type="predicted"/>
<dbReference type="GO" id="GO:0046914">
    <property type="term" value="F:transition metal ion binding"/>
    <property type="evidence" value="ECO:0007669"/>
    <property type="project" value="InterPro"/>
</dbReference>
<gene>
    <name evidence="2" type="ORF">FKY71_15190</name>
</gene>
<dbReference type="GO" id="GO:0003824">
    <property type="term" value="F:catalytic activity"/>
    <property type="evidence" value="ECO:0007669"/>
    <property type="project" value="InterPro"/>
</dbReference>
<name>A0A540VN40_9GAMM</name>
<dbReference type="AlphaFoldDB" id="A0A540VN40"/>
<dbReference type="EMBL" id="VIFK01000260">
    <property type="protein sequence ID" value="TQE98180.1"/>
    <property type="molecule type" value="Genomic_DNA"/>
</dbReference>
<feature type="compositionally biased region" description="Basic and acidic residues" evidence="1">
    <location>
        <begin position="1"/>
        <end position="10"/>
    </location>
</feature>
<evidence type="ECO:0000256" key="1">
    <source>
        <dbReference type="SAM" id="MobiDB-lite"/>
    </source>
</evidence>